<comment type="cofactor">
    <cofactor evidence="10">
        <name>Mg(2+)</name>
        <dbReference type="ChEBI" id="CHEBI:18420"/>
    </cofactor>
    <cofactor evidence="10">
        <name>Mn(2+)</name>
        <dbReference type="ChEBI" id="CHEBI:29035"/>
    </cofactor>
    <cofactor evidence="10">
        <name>Ca(2+)</name>
        <dbReference type="ChEBI" id="CHEBI:29108"/>
    </cofactor>
    <text evidence="10">Binds two Mg(2+) per subunit. The magnesium ions form salt bridges with both the protein and the DNA. Can also accept other divalent metal cations, such as Mn(2+) or Ca(2+).</text>
</comment>
<dbReference type="EMBL" id="FRDJ01000004">
    <property type="protein sequence ID" value="SHN58034.1"/>
    <property type="molecule type" value="Genomic_DNA"/>
</dbReference>
<evidence type="ECO:0000256" key="8">
    <source>
        <dbReference type="ARBA" id="ARBA00023125"/>
    </source>
</evidence>
<dbReference type="PRINTS" id="PR01159">
    <property type="entry name" value="DNAGYRASEB"/>
</dbReference>
<dbReference type="InterPro" id="IPR001241">
    <property type="entry name" value="Topo_IIA"/>
</dbReference>
<feature type="binding site" evidence="10">
    <location>
        <position position="505"/>
    </location>
    <ligand>
        <name>Mg(2+)</name>
        <dbReference type="ChEBI" id="CHEBI:18420"/>
        <label>2</label>
    </ligand>
</feature>
<dbReference type="Gene3D" id="3.30.230.10">
    <property type="match status" value="1"/>
</dbReference>
<keyword evidence="6 10" id="KW-0460">Magnesium</keyword>
<dbReference type="InterPro" id="IPR034160">
    <property type="entry name" value="TOPRIM_GyrB"/>
</dbReference>
<sequence length="644" mass="72442">MDNFESREQSMVTTNQYNAQNIKVLKGLEPVRERPGMYIGSTGKNGLHHLVYEIVDNSIDEAIQGFCDKIRVVIKSNGSVEVEDNGRGIPVDVHPETGTSALEVVMTTLHAGGKFSKDSYKVSGGLHGVGASVVNALSEWMEVEVHRDGKIYRQRYARGNKTTEVELVGTTDKRGTIVRFKPDKMIFTTVEFDSDTILTRLRDLAFLNPNITIEFVDERENIQRTLHYAGGLKEFVAYLNKGEKTLHETVLIEGTSQDVQVQIAFQYTDNDAEEIISFVNNIKTVDGGTHVTGFKTAFTRVVNDLGKKKNMIKGEPFRGEDLREGMTAVVNVLMMGTPQFEGQTKSKLGNEEVQEAVAKVVRDRLTDYFEVNESVLKIIIQKAQQTREAREAAKRAREAVKRKSSLGNSTLPGKLADCITKNFEESELFIVEGDSAGGSAKQARDRNFQAILPLRGKILNVEKSNELKLLKNEQIRDIITAIGSGTGDNFDPSKLRYGKIVIMTDADVDGAHIRTLLLALFYRYMRPLLEDGRIYVAMPPLYKFTVSGEKPVYLYSDEELKEKLANVNGRKYEIQRYKGLGEMNPEQLWETTMNPQTRKIIKISIEDAEEADNLFEILMGKDTEERKGYIMRHAKQLSLVDLDV</sequence>
<evidence type="ECO:0000256" key="2">
    <source>
        <dbReference type="ARBA" id="ARBA00010708"/>
    </source>
</evidence>
<comment type="subunit">
    <text evidence="10">Heterotetramer, composed of two GyrA and two GyrB chains. In the heterotetramer, GyrA contains the active site tyrosine that forms a transient covalent intermediate with DNA, while GyrB binds cofactors and catalyzes ATP hydrolysis.</text>
</comment>
<dbReference type="CDD" id="cd16928">
    <property type="entry name" value="HATPase_GyrB-like"/>
    <property type="match status" value="1"/>
</dbReference>
<keyword evidence="3 10" id="KW-0479">Metal-binding</keyword>
<dbReference type="Gene3D" id="3.30.565.10">
    <property type="entry name" value="Histidine kinase-like ATPase, C-terminal domain"/>
    <property type="match status" value="1"/>
</dbReference>
<dbReference type="GO" id="GO:0005694">
    <property type="term" value="C:chromosome"/>
    <property type="evidence" value="ECO:0007669"/>
    <property type="project" value="InterPro"/>
</dbReference>
<dbReference type="GO" id="GO:0005737">
    <property type="term" value="C:cytoplasm"/>
    <property type="evidence" value="ECO:0007669"/>
    <property type="project" value="UniProtKB-SubCell"/>
</dbReference>
<dbReference type="PROSITE" id="PS50880">
    <property type="entry name" value="TOPRIM"/>
    <property type="match status" value="1"/>
</dbReference>
<dbReference type="RefSeq" id="WP_143145271.1">
    <property type="nucleotide sequence ID" value="NZ_FRDJ01000004.1"/>
</dbReference>
<keyword evidence="13" id="KW-1185">Reference proteome</keyword>
<dbReference type="GO" id="GO:0006265">
    <property type="term" value="P:DNA topological change"/>
    <property type="evidence" value="ECO:0007669"/>
    <property type="project" value="UniProtKB-UniRule"/>
</dbReference>
<evidence type="ECO:0000259" key="11">
    <source>
        <dbReference type="PROSITE" id="PS50880"/>
    </source>
</evidence>
<dbReference type="AlphaFoldDB" id="A0A1M7SHV8"/>
<comment type="similarity">
    <text evidence="2 10">Belongs to the type II topoisomerase GyrB family.</text>
</comment>
<feature type="binding site" evidence="10">
    <location>
        <position position="505"/>
    </location>
    <ligand>
        <name>Mg(2+)</name>
        <dbReference type="ChEBI" id="CHEBI:18420"/>
        <label>1</label>
        <note>catalytic</note>
    </ligand>
</feature>
<dbReference type="SMART" id="SM00433">
    <property type="entry name" value="TOP2c"/>
    <property type="match status" value="1"/>
</dbReference>
<dbReference type="GO" id="GO:0005524">
    <property type="term" value="F:ATP binding"/>
    <property type="evidence" value="ECO:0007669"/>
    <property type="project" value="UniProtKB-UniRule"/>
</dbReference>
<keyword evidence="8" id="KW-0238">DNA-binding</keyword>
<dbReference type="InterPro" id="IPR036890">
    <property type="entry name" value="HATPase_C_sf"/>
</dbReference>
<evidence type="ECO:0000256" key="6">
    <source>
        <dbReference type="ARBA" id="ARBA00022842"/>
    </source>
</evidence>
<dbReference type="Pfam" id="PF00204">
    <property type="entry name" value="DNA_gyraseB"/>
    <property type="match status" value="1"/>
</dbReference>
<comment type="subcellular location">
    <subcellularLocation>
        <location evidence="10">Cytoplasm</location>
    </subcellularLocation>
</comment>
<protein>
    <recommendedName>
        <fullName evidence="10">DNA gyrase subunit B</fullName>
        <ecNumber evidence="10">5.6.2.2</ecNumber>
    </recommendedName>
</protein>
<dbReference type="SUPFAM" id="SSF55874">
    <property type="entry name" value="ATPase domain of HSP90 chaperone/DNA topoisomerase II/histidine kinase"/>
    <property type="match status" value="1"/>
</dbReference>
<dbReference type="GO" id="GO:0046872">
    <property type="term" value="F:metal ion binding"/>
    <property type="evidence" value="ECO:0007669"/>
    <property type="project" value="UniProtKB-KW"/>
</dbReference>
<comment type="catalytic activity">
    <reaction evidence="1 10">
        <text>ATP-dependent breakage, passage and rejoining of double-stranded DNA.</text>
        <dbReference type="EC" id="5.6.2.2"/>
    </reaction>
</comment>
<evidence type="ECO:0000313" key="12">
    <source>
        <dbReference type="EMBL" id="SHN58034.1"/>
    </source>
</evidence>
<comment type="miscellaneous">
    <text evidence="10">Few gyrases are as efficient as E.coli at forming negative supercoils. Not all organisms have 2 type II topoisomerases; in organisms with a single type II topoisomerase this enzyme also has to decatenate newly replicated chromosomes.</text>
</comment>
<dbReference type="EC" id="5.6.2.2" evidence="10"/>
<dbReference type="InterPro" id="IPR014721">
    <property type="entry name" value="Ribsml_uS5_D2-typ_fold_subgr"/>
</dbReference>
<evidence type="ECO:0000313" key="13">
    <source>
        <dbReference type="Proteomes" id="UP000184207"/>
    </source>
</evidence>
<keyword evidence="10" id="KW-0963">Cytoplasm</keyword>
<name>A0A1M7SHV8_FERGO</name>
<dbReference type="SUPFAM" id="SSF54211">
    <property type="entry name" value="Ribosomal protein S5 domain 2-like"/>
    <property type="match status" value="1"/>
</dbReference>
<dbReference type="FunFam" id="3.40.50.670:FF:000002">
    <property type="entry name" value="DNA gyrase subunit B"/>
    <property type="match status" value="1"/>
</dbReference>
<keyword evidence="9 10" id="KW-0413">Isomerase</keyword>
<dbReference type="CDD" id="cd00822">
    <property type="entry name" value="TopoII_Trans_DNA_gyrase"/>
    <property type="match status" value="1"/>
</dbReference>
<dbReference type="InterPro" id="IPR020568">
    <property type="entry name" value="Ribosomal_Su5_D2-typ_SF"/>
</dbReference>
<dbReference type="FunFam" id="3.30.565.10:FF:000002">
    <property type="entry name" value="DNA gyrase subunit B"/>
    <property type="match status" value="1"/>
</dbReference>
<keyword evidence="7 10" id="KW-0799">Topoisomerase</keyword>
<evidence type="ECO:0000256" key="5">
    <source>
        <dbReference type="ARBA" id="ARBA00022840"/>
    </source>
</evidence>
<dbReference type="PROSITE" id="PS00177">
    <property type="entry name" value="TOPOISOMERASE_II"/>
    <property type="match status" value="1"/>
</dbReference>
<dbReference type="InterPro" id="IPR003594">
    <property type="entry name" value="HATPase_dom"/>
</dbReference>
<dbReference type="SMART" id="SM00387">
    <property type="entry name" value="HATPase_c"/>
    <property type="match status" value="1"/>
</dbReference>
<feature type="domain" description="Toprim" evidence="11">
    <location>
        <begin position="426"/>
        <end position="540"/>
    </location>
</feature>
<evidence type="ECO:0000256" key="9">
    <source>
        <dbReference type="ARBA" id="ARBA00023235"/>
    </source>
</evidence>
<dbReference type="Pfam" id="PF01751">
    <property type="entry name" value="Toprim"/>
    <property type="match status" value="1"/>
</dbReference>
<dbReference type="Gene3D" id="3.40.50.670">
    <property type="match status" value="1"/>
</dbReference>
<dbReference type="Pfam" id="PF02518">
    <property type="entry name" value="HATPase_c"/>
    <property type="match status" value="1"/>
</dbReference>
<dbReference type="NCBIfam" id="NF004189">
    <property type="entry name" value="PRK05644.1"/>
    <property type="match status" value="1"/>
</dbReference>
<dbReference type="GO" id="GO:0006261">
    <property type="term" value="P:DNA-templated DNA replication"/>
    <property type="evidence" value="ECO:0007669"/>
    <property type="project" value="UniProtKB-UniRule"/>
</dbReference>
<evidence type="ECO:0000256" key="3">
    <source>
        <dbReference type="ARBA" id="ARBA00022723"/>
    </source>
</evidence>
<proteinExistence type="inferred from homology"/>
<comment type="function">
    <text evidence="10">A type II topoisomerase that negatively supercoils closed circular double-stranded (ds) DNA in an ATP-dependent manner to modulate DNA topology and maintain chromosomes in an underwound state. Negative supercoiling favors strand separation, and DNA replication, transcription, recombination and repair, all of which involve strand separation. Also able to catalyze the interconversion of other topological isomers of dsDNA rings, including catenanes and knotted rings. Type II topoisomerases break and join 2 DNA strands simultaneously in an ATP-dependent manner.</text>
</comment>
<dbReference type="GO" id="GO:0003677">
    <property type="term" value="F:DNA binding"/>
    <property type="evidence" value="ECO:0007669"/>
    <property type="project" value="UniProtKB-KW"/>
</dbReference>
<dbReference type="Pfam" id="PF00986">
    <property type="entry name" value="DNA_gyraseB_C"/>
    <property type="match status" value="1"/>
</dbReference>
<feature type="binding site" evidence="10">
    <location>
        <position position="507"/>
    </location>
    <ligand>
        <name>Mg(2+)</name>
        <dbReference type="ChEBI" id="CHEBI:18420"/>
        <label>2</label>
    </ligand>
</feature>
<evidence type="ECO:0000256" key="7">
    <source>
        <dbReference type="ARBA" id="ARBA00023029"/>
    </source>
</evidence>
<reference evidence="13" key="1">
    <citation type="submission" date="2016-12" db="EMBL/GenBank/DDBJ databases">
        <authorList>
            <person name="Varghese N."/>
            <person name="Submissions S."/>
        </authorList>
    </citation>
    <scope>NUCLEOTIDE SEQUENCE [LARGE SCALE GENOMIC DNA]</scope>
    <source>
        <strain evidence="13">DSM 13020</strain>
    </source>
</reference>
<dbReference type="OrthoDB" id="9802808at2"/>
<dbReference type="CDD" id="cd03366">
    <property type="entry name" value="TOPRIM_TopoIIA_GyrB"/>
    <property type="match status" value="1"/>
</dbReference>
<dbReference type="InterPro" id="IPR011557">
    <property type="entry name" value="GyrB"/>
</dbReference>
<dbReference type="Proteomes" id="UP000184207">
    <property type="component" value="Unassembled WGS sequence"/>
</dbReference>
<accession>A0A1M7SHV8</accession>
<dbReference type="STRING" id="1121883.SAMN02745226_00878"/>
<evidence type="ECO:0000256" key="4">
    <source>
        <dbReference type="ARBA" id="ARBA00022741"/>
    </source>
</evidence>
<keyword evidence="5 10" id="KW-0067">ATP-binding</keyword>
<dbReference type="PRINTS" id="PR00418">
    <property type="entry name" value="TPI2FAMILY"/>
</dbReference>
<dbReference type="SUPFAM" id="SSF56719">
    <property type="entry name" value="Type II DNA topoisomerase"/>
    <property type="match status" value="1"/>
</dbReference>
<gene>
    <name evidence="10" type="primary">gyrB</name>
    <name evidence="12" type="ORF">SAMN02745226_00878</name>
</gene>
<dbReference type="PANTHER" id="PTHR45866">
    <property type="entry name" value="DNA GYRASE/TOPOISOMERASE SUBUNIT B"/>
    <property type="match status" value="1"/>
</dbReference>
<dbReference type="InterPro" id="IPR000565">
    <property type="entry name" value="Topo_IIA_B"/>
</dbReference>
<feature type="site" description="Interaction with DNA" evidence="10">
    <location>
        <position position="460"/>
    </location>
</feature>
<dbReference type="GO" id="GO:0003918">
    <property type="term" value="F:DNA topoisomerase type II (double strand cut, ATP-hydrolyzing) activity"/>
    <property type="evidence" value="ECO:0007669"/>
    <property type="project" value="UniProtKB-UniRule"/>
</dbReference>
<evidence type="ECO:0000256" key="10">
    <source>
        <dbReference type="HAMAP-Rule" id="MF_01898"/>
    </source>
</evidence>
<dbReference type="InterPro" id="IPR006171">
    <property type="entry name" value="TOPRIM_dom"/>
</dbReference>
<dbReference type="InterPro" id="IPR013759">
    <property type="entry name" value="Topo_IIA_B_C"/>
</dbReference>
<dbReference type="InterPro" id="IPR013506">
    <property type="entry name" value="Topo_IIA_bsu_dom2"/>
</dbReference>
<evidence type="ECO:0000256" key="1">
    <source>
        <dbReference type="ARBA" id="ARBA00000185"/>
    </source>
</evidence>
<feature type="site" description="Interaction with DNA" evidence="10">
    <location>
        <position position="457"/>
    </location>
</feature>
<keyword evidence="4 10" id="KW-0547">Nucleotide-binding</keyword>
<organism evidence="12 13">
    <name type="scientific">Fervidobacterium gondwanense DSM 13020</name>
    <dbReference type="NCBI Taxonomy" id="1121883"/>
    <lineage>
        <taxon>Bacteria</taxon>
        <taxon>Thermotogati</taxon>
        <taxon>Thermotogota</taxon>
        <taxon>Thermotogae</taxon>
        <taxon>Thermotogales</taxon>
        <taxon>Fervidobacteriaceae</taxon>
        <taxon>Fervidobacterium</taxon>
    </lineage>
</organism>
<feature type="binding site" evidence="10">
    <location>
        <position position="432"/>
    </location>
    <ligand>
        <name>Mg(2+)</name>
        <dbReference type="ChEBI" id="CHEBI:18420"/>
        <label>1</label>
        <note>catalytic</note>
    </ligand>
</feature>
<dbReference type="InterPro" id="IPR002288">
    <property type="entry name" value="DNA_gyrase_B_C"/>
</dbReference>
<dbReference type="NCBIfam" id="TIGR01059">
    <property type="entry name" value="gyrB"/>
    <property type="match status" value="1"/>
</dbReference>
<dbReference type="NCBIfam" id="NF011501">
    <property type="entry name" value="PRK14939.1"/>
    <property type="match status" value="1"/>
</dbReference>
<dbReference type="InterPro" id="IPR018522">
    <property type="entry name" value="TopoIIA_CS"/>
</dbReference>
<dbReference type="HAMAP" id="MF_01898">
    <property type="entry name" value="GyrB"/>
    <property type="match status" value="1"/>
</dbReference>
<dbReference type="PANTHER" id="PTHR45866:SF1">
    <property type="entry name" value="DNA GYRASE SUBUNIT B, MITOCHONDRIAL"/>
    <property type="match status" value="1"/>
</dbReference>
<dbReference type="InterPro" id="IPR013760">
    <property type="entry name" value="Topo_IIA-like_dom_sf"/>
</dbReference>